<comment type="caution">
    <text evidence="2">The sequence shown here is derived from an EMBL/GenBank/DDBJ whole genome shotgun (WGS) entry which is preliminary data.</text>
</comment>
<accession>A0A482VTA4</accession>
<feature type="domain" description="DUF4817" evidence="1">
    <location>
        <begin position="4"/>
        <end position="47"/>
    </location>
</feature>
<evidence type="ECO:0000259" key="1">
    <source>
        <dbReference type="Pfam" id="PF16087"/>
    </source>
</evidence>
<evidence type="ECO:0000313" key="2">
    <source>
        <dbReference type="EMBL" id="RZC35960.1"/>
    </source>
</evidence>
<name>A0A482VTA4_ASBVE</name>
<keyword evidence="3" id="KW-1185">Reference proteome</keyword>
<dbReference type="EMBL" id="QDEB01066542">
    <property type="protein sequence ID" value="RZC35960.1"/>
    <property type="molecule type" value="Genomic_DNA"/>
</dbReference>
<sequence length="58" mass="6694">IHFVYGECRGSALAAVQRYAEKYPNRRVPSRQTFINVDQRLRETGSVLPKNQFVGRGR</sequence>
<dbReference type="Proteomes" id="UP000292052">
    <property type="component" value="Unassembled WGS sequence"/>
</dbReference>
<gene>
    <name evidence="2" type="ORF">BDFB_013078</name>
</gene>
<proteinExistence type="predicted"/>
<dbReference type="Pfam" id="PF16087">
    <property type="entry name" value="DUF4817"/>
    <property type="match status" value="1"/>
</dbReference>
<reference evidence="2 3" key="1">
    <citation type="submission" date="2017-03" db="EMBL/GenBank/DDBJ databases">
        <title>Genome of the blue death feigning beetle - Asbolus verrucosus.</title>
        <authorList>
            <person name="Rider S.D."/>
        </authorList>
    </citation>
    <scope>NUCLEOTIDE SEQUENCE [LARGE SCALE GENOMIC DNA]</scope>
    <source>
        <strain evidence="2">Butters</strain>
        <tissue evidence="2">Head and leg muscle</tissue>
    </source>
</reference>
<organism evidence="2 3">
    <name type="scientific">Asbolus verrucosus</name>
    <name type="common">Desert ironclad beetle</name>
    <dbReference type="NCBI Taxonomy" id="1661398"/>
    <lineage>
        <taxon>Eukaryota</taxon>
        <taxon>Metazoa</taxon>
        <taxon>Ecdysozoa</taxon>
        <taxon>Arthropoda</taxon>
        <taxon>Hexapoda</taxon>
        <taxon>Insecta</taxon>
        <taxon>Pterygota</taxon>
        <taxon>Neoptera</taxon>
        <taxon>Endopterygota</taxon>
        <taxon>Coleoptera</taxon>
        <taxon>Polyphaga</taxon>
        <taxon>Cucujiformia</taxon>
        <taxon>Tenebrionidae</taxon>
        <taxon>Pimeliinae</taxon>
        <taxon>Asbolus</taxon>
    </lineage>
</organism>
<dbReference type="InterPro" id="IPR032135">
    <property type="entry name" value="DUF4817"/>
</dbReference>
<evidence type="ECO:0000313" key="3">
    <source>
        <dbReference type="Proteomes" id="UP000292052"/>
    </source>
</evidence>
<dbReference type="OrthoDB" id="6753189at2759"/>
<protein>
    <recommendedName>
        <fullName evidence="1">DUF4817 domain-containing protein</fullName>
    </recommendedName>
</protein>
<dbReference type="AlphaFoldDB" id="A0A482VTA4"/>
<feature type="non-terminal residue" evidence="2">
    <location>
        <position position="58"/>
    </location>
</feature>
<feature type="non-terminal residue" evidence="2">
    <location>
        <position position="1"/>
    </location>
</feature>